<proteinExistence type="predicted"/>
<dbReference type="Proteomes" id="UP000292702">
    <property type="component" value="Unassembled WGS sequence"/>
</dbReference>
<gene>
    <name evidence="2" type="ORF">EIP91_007160</name>
</gene>
<protein>
    <submittedName>
        <fullName evidence="2">Uncharacterized protein</fullName>
    </submittedName>
</protein>
<dbReference type="EMBL" id="RWJN01000039">
    <property type="protein sequence ID" value="TCD69537.1"/>
    <property type="molecule type" value="Genomic_DNA"/>
</dbReference>
<evidence type="ECO:0000313" key="2">
    <source>
        <dbReference type="EMBL" id="TCD69537.1"/>
    </source>
</evidence>
<reference evidence="2 3" key="1">
    <citation type="submission" date="2018-11" db="EMBL/GenBank/DDBJ databases">
        <title>Genome assembly of Steccherinum ochraceum LE-BIN_3174, the white-rot fungus of the Steccherinaceae family (The Residual Polyporoid clade, Polyporales, Basidiomycota).</title>
        <authorList>
            <person name="Fedorova T.V."/>
            <person name="Glazunova O.A."/>
            <person name="Landesman E.O."/>
            <person name="Moiseenko K.V."/>
            <person name="Psurtseva N.V."/>
            <person name="Savinova O.S."/>
            <person name="Shakhova N.V."/>
            <person name="Tyazhelova T.V."/>
            <person name="Vasina D.V."/>
        </authorList>
    </citation>
    <scope>NUCLEOTIDE SEQUENCE [LARGE SCALE GENOMIC DNA]</scope>
    <source>
        <strain evidence="2 3">LE-BIN_3174</strain>
    </source>
</reference>
<keyword evidence="3" id="KW-1185">Reference proteome</keyword>
<sequence length="168" mass="18382">MDRYNNHNHLADQHASPLERTALWVEAQSRESYDHASPPPSPTSSSMKGSSSSPASNRTTASSEQSFSSTMQRRGPPPSPSAATTMRPFPTYAPSSSNVYPQSPQRHAFPQSPPGTGYPMMLQVVPPRAEAERTQSKASRPSFAKKRRPSLLNKITSLGDWKKDDSGK</sequence>
<dbReference type="OrthoDB" id="2755270at2759"/>
<accession>A0A4V2MXC3</accession>
<dbReference type="AlphaFoldDB" id="A0A4V2MXC3"/>
<feature type="compositionally biased region" description="Basic and acidic residues" evidence="1">
    <location>
        <begin position="1"/>
        <end position="12"/>
    </location>
</feature>
<comment type="caution">
    <text evidence="2">The sequence shown here is derived from an EMBL/GenBank/DDBJ whole genome shotgun (WGS) entry which is preliminary data.</text>
</comment>
<evidence type="ECO:0000256" key="1">
    <source>
        <dbReference type="SAM" id="MobiDB-lite"/>
    </source>
</evidence>
<feature type="compositionally biased region" description="Polar residues" evidence="1">
    <location>
        <begin position="57"/>
        <end position="72"/>
    </location>
</feature>
<evidence type="ECO:0000313" key="3">
    <source>
        <dbReference type="Proteomes" id="UP000292702"/>
    </source>
</evidence>
<name>A0A4V2MXC3_9APHY</name>
<feature type="compositionally biased region" description="Polar residues" evidence="1">
    <location>
        <begin position="93"/>
        <end position="105"/>
    </location>
</feature>
<feature type="compositionally biased region" description="Low complexity" evidence="1">
    <location>
        <begin position="43"/>
        <end position="56"/>
    </location>
</feature>
<organism evidence="2 3">
    <name type="scientific">Steccherinum ochraceum</name>
    <dbReference type="NCBI Taxonomy" id="92696"/>
    <lineage>
        <taxon>Eukaryota</taxon>
        <taxon>Fungi</taxon>
        <taxon>Dikarya</taxon>
        <taxon>Basidiomycota</taxon>
        <taxon>Agaricomycotina</taxon>
        <taxon>Agaricomycetes</taxon>
        <taxon>Polyporales</taxon>
        <taxon>Steccherinaceae</taxon>
        <taxon>Steccherinum</taxon>
    </lineage>
</organism>
<feature type="region of interest" description="Disordered" evidence="1">
    <location>
        <begin position="1"/>
        <end position="168"/>
    </location>
</feature>